<dbReference type="EMBL" id="JAHBCI010000005">
    <property type="protein sequence ID" value="KAG9501704.1"/>
    <property type="molecule type" value="Genomic_DNA"/>
</dbReference>
<dbReference type="PROSITE" id="PS00624">
    <property type="entry name" value="GMC_OXRED_2"/>
    <property type="match status" value="1"/>
</dbReference>
<sequence>MSLLSTALATSISNNELATGGTTGLILADRLSESGDEKVLVLEAGPDPNVVAMHQAPGAVEYIAGGRGLGGSSILNGLYYGRGSANVYDHWVELGNPGWSWEEVYPSFIKSTHFNAPNNGTGYNQKYQTWDPSAYSNGPLEIGYQGFVPPSSIAFIDACAAIDIPIVQDLNNGKNVGVKQGTATLTSKYRRSSAYDYYKATAKRPNVDILHNAPVQQIMFSKNATGYPIATGVNFIDHSQGRHRTVAASKEVIVTLGTFQSPQMLMVSGIGPEATLDTFNIEPVVINENVGQHMMDHNLYSISATVIPEASTHQLMFNSTAVEASQEEYYTTGKGVYTAPGGITNGFQEISMEQLQKIGAEAVVDAGLTNRSTVEFLFESFFYPNSPGPTYEPSSEESYISISVSSMVALSKGNITIQSSGMSDAPVINPNYYTHPADRAIAINAFRDARKILAHSAFANMTVGPDHGEVAPGVSNIASDDDEAIFEYIKATTVPNWHASGTNRMLPLEDGGVVDSRLRVYGVQGLRVIDSSIMPTVPDVNIAGPVYMLGEHGATMIKEDWNI</sequence>
<feature type="domain" description="Glucose-methanol-choline oxidoreductase N-terminal" evidence="5">
    <location>
        <begin position="257"/>
        <end position="271"/>
    </location>
</feature>
<evidence type="ECO:0000259" key="5">
    <source>
        <dbReference type="PROSITE" id="PS00624"/>
    </source>
</evidence>
<dbReference type="InterPro" id="IPR036188">
    <property type="entry name" value="FAD/NAD-bd_sf"/>
</dbReference>
<accession>A0A9P8DGX9</accession>
<dbReference type="AlphaFoldDB" id="A0A9P8DGX9"/>
<name>A0A9P8DGX9_9HYPO</name>
<proteinExistence type="inferred from homology"/>
<evidence type="ECO:0000259" key="4">
    <source>
        <dbReference type="PROSITE" id="PS00623"/>
    </source>
</evidence>
<keyword evidence="7" id="KW-1185">Reference proteome</keyword>
<dbReference type="PANTHER" id="PTHR11552:SF115">
    <property type="entry name" value="DEHYDROGENASE XPTC-RELATED"/>
    <property type="match status" value="1"/>
</dbReference>
<dbReference type="GeneID" id="68315251"/>
<evidence type="ECO:0000313" key="6">
    <source>
        <dbReference type="EMBL" id="KAG9501704.1"/>
    </source>
</evidence>
<dbReference type="InterPro" id="IPR012132">
    <property type="entry name" value="GMC_OxRdtase"/>
</dbReference>
<gene>
    <name evidence="6" type="ORF">J7337_007395</name>
</gene>
<evidence type="ECO:0000256" key="1">
    <source>
        <dbReference type="ARBA" id="ARBA00010790"/>
    </source>
</evidence>
<dbReference type="Pfam" id="PF00732">
    <property type="entry name" value="GMC_oxred_N"/>
    <property type="match status" value="1"/>
</dbReference>
<dbReference type="Proteomes" id="UP000827133">
    <property type="component" value="Unassembled WGS sequence"/>
</dbReference>
<dbReference type="Gene3D" id="3.50.50.60">
    <property type="entry name" value="FAD/NAD(P)-binding domain"/>
    <property type="match status" value="2"/>
</dbReference>
<feature type="binding site" evidence="2">
    <location>
        <begin position="22"/>
        <end position="23"/>
    </location>
    <ligand>
        <name>FAD</name>
        <dbReference type="ChEBI" id="CHEBI:57692"/>
    </ligand>
</feature>
<dbReference type="GO" id="GO:0044550">
    <property type="term" value="P:secondary metabolite biosynthetic process"/>
    <property type="evidence" value="ECO:0007669"/>
    <property type="project" value="TreeGrafter"/>
</dbReference>
<dbReference type="PANTHER" id="PTHR11552">
    <property type="entry name" value="GLUCOSE-METHANOL-CHOLINE GMC OXIDOREDUCTASE"/>
    <property type="match status" value="1"/>
</dbReference>
<reference evidence="6" key="1">
    <citation type="journal article" date="2021" name="Mol. Plant Microbe Interact.">
        <title>Telomere to telomere genome assembly of Fusarium musae F31, causal agent of crown rot disease of banana.</title>
        <authorList>
            <person name="Degradi L."/>
            <person name="Tava V."/>
            <person name="Kunova A."/>
            <person name="Cortesi P."/>
            <person name="Saracchi M."/>
            <person name="Pasquali M."/>
        </authorList>
    </citation>
    <scope>NUCLEOTIDE SEQUENCE</scope>
    <source>
        <strain evidence="6">F31</strain>
    </source>
</reference>
<comment type="caution">
    <text evidence="6">The sequence shown here is derived from an EMBL/GenBank/DDBJ whole genome shotgun (WGS) entry which is preliminary data.</text>
</comment>
<feature type="binding site" evidence="2">
    <location>
        <position position="215"/>
    </location>
    <ligand>
        <name>FAD</name>
        <dbReference type="ChEBI" id="CHEBI:57692"/>
    </ligand>
</feature>
<dbReference type="Pfam" id="PF05199">
    <property type="entry name" value="GMC_oxred_C"/>
    <property type="match status" value="1"/>
</dbReference>
<comment type="similarity">
    <text evidence="1 3">Belongs to the GMC oxidoreductase family.</text>
</comment>
<organism evidence="6 7">
    <name type="scientific">Fusarium musae</name>
    <dbReference type="NCBI Taxonomy" id="1042133"/>
    <lineage>
        <taxon>Eukaryota</taxon>
        <taxon>Fungi</taxon>
        <taxon>Dikarya</taxon>
        <taxon>Ascomycota</taxon>
        <taxon>Pezizomycotina</taxon>
        <taxon>Sordariomycetes</taxon>
        <taxon>Hypocreomycetidae</taxon>
        <taxon>Hypocreales</taxon>
        <taxon>Nectriaceae</taxon>
        <taxon>Fusarium</taxon>
    </lineage>
</organism>
<dbReference type="PROSITE" id="PS00623">
    <property type="entry name" value="GMC_OXRED_1"/>
    <property type="match status" value="1"/>
</dbReference>
<dbReference type="SUPFAM" id="SSF51905">
    <property type="entry name" value="FAD/NAD(P)-binding domain"/>
    <property type="match status" value="1"/>
</dbReference>
<dbReference type="GO" id="GO:0050660">
    <property type="term" value="F:flavin adenine dinucleotide binding"/>
    <property type="evidence" value="ECO:0007669"/>
    <property type="project" value="InterPro"/>
</dbReference>
<dbReference type="SUPFAM" id="SSF54373">
    <property type="entry name" value="FAD-linked reductases, C-terminal domain"/>
    <property type="match status" value="1"/>
</dbReference>
<evidence type="ECO:0000256" key="2">
    <source>
        <dbReference type="PIRSR" id="PIRSR000137-2"/>
    </source>
</evidence>
<keyword evidence="2 3" id="KW-0274">FAD</keyword>
<feature type="binding site" evidence="2">
    <location>
        <begin position="497"/>
        <end position="498"/>
    </location>
    <ligand>
        <name>FAD</name>
        <dbReference type="ChEBI" id="CHEBI:57692"/>
    </ligand>
</feature>
<keyword evidence="3" id="KW-0285">Flavoprotein</keyword>
<feature type="domain" description="Glucose-methanol-choline oxidoreductase N-terminal" evidence="4">
    <location>
        <begin position="66"/>
        <end position="89"/>
    </location>
</feature>
<comment type="cofactor">
    <cofactor evidence="2">
        <name>FAD</name>
        <dbReference type="ChEBI" id="CHEBI:57692"/>
    </cofactor>
</comment>
<protein>
    <recommendedName>
        <fullName evidence="4 5">Glucose-methanol-choline oxidoreductase N-terminal domain-containing protein</fullName>
    </recommendedName>
</protein>
<evidence type="ECO:0000256" key="3">
    <source>
        <dbReference type="RuleBase" id="RU003968"/>
    </source>
</evidence>
<dbReference type="GO" id="GO:0016614">
    <property type="term" value="F:oxidoreductase activity, acting on CH-OH group of donors"/>
    <property type="evidence" value="ECO:0007669"/>
    <property type="project" value="InterPro"/>
</dbReference>
<dbReference type="RefSeq" id="XP_044680704.1">
    <property type="nucleotide sequence ID" value="XM_044825047.1"/>
</dbReference>
<dbReference type="PIRSF" id="PIRSF000137">
    <property type="entry name" value="Alcohol_oxidase"/>
    <property type="match status" value="1"/>
</dbReference>
<dbReference type="KEGG" id="fmu:J7337_007395"/>
<dbReference type="InterPro" id="IPR007867">
    <property type="entry name" value="GMC_OxRtase_C"/>
</dbReference>
<evidence type="ECO:0000313" key="7">
    <source>
        <dbReference type="Proteomes" id="UP000827133"/>
    </source>
</evidence>
<dbReference type="Gene3D" id="3.30.560.10">
    <property type="entry name" value="Glucose Oxidase, domain 3"/>
    <property type="match status" value="2"/>
</dbReference>
<dbReference type="InterPro" id="IPR000172">
    <property type="entry name" value="GMC_OxRdtase_N"/>
</dbReference>